<feature type="compositionally biased region" description="Basic and acidic residues" evidence="1">
    <location>
        <begin position="287"/>
        <end position="299"/>
    </location>
</feature>
<protein>
    <submittedName>
        <fullName evidence="2">Uncharacterized protein</fullName>
    </submittedName>
</protein>
<proteinExistence type="predicted"/>
<evidence type="ECO:0000313" key="3">
    <source>
        <dbReference type="Proteomes" id="UP000696280"/>
    </source>
</evidence>
<gene>
    <name evidence="2" type="ORF">HYFRA_00011592</name>
</gene>
<dbReference type="Proteomes" id="UP000696280">
    <property type="component" value="Unassembled WGS sequence"/>
</dbReference>
<organism evidence="2 3">
    <name type="scientific">Hymenoscyphus fraxineus</name>
    <dbReference type="NCBI Taxonomy" id="746836"/>
    <lineage>
        <taxon>Eukaryota</taxon>
        <taxon>Fungi</taxon>
        <taxon>Dikarya</taxon>
        <taxon>Ascomycota</taxon>
        <taxon>Pezizomycotina</taxon>
        <taxon>Leotiomycetes</taxon>
        <taxon>Helotiales</taxon>
        <taxon>Helotiaceae</taxon>
        <taxon>Hymenoscyphus</taxon>
    </lineage>
</organism>
<accession>A0A9N9PXD3</accession>
<dbReference type="EMBL" id="CAJVRL010000084">
    <property type="protein sequence ID" value="CAG8958748.1"/>
    <property type="molecule type" value="Genomic_DNA"/>
</dbReference>
<dbReference type="AlphaFoldDB" id="A0A9N9PXD3"/>
<keyword evidence="3" id="KW-1185">Reference proteome</keyword>
<reference evidence="2" key="1">
    <citation type="submission" date="2021-07" db="EMBL/GenBank/DDBJ databases">
        <authorList>
            <person name="Durling M."/>
        </authorList>
    </citation>
    <scope>NUCLEOTIDE SEQUENCE</scope>
</reference>
<comment type="caution">
    <text evidence="2">The sequence shown here is derived from an EMBL/GenBank/DDBJ whole genome shotgun (WGS) entry which is preliminary data.</text>
</comment>
<name>A0A9N9PXD3_9HELO</name>
<feature type="region of interest" description="Disordered" evidence="1">
    <location>
        <begin position="281"/>
        <end position="307"/>
    </location>
</feature>
<dbReference type="OrthoDB" id="10353783at2759"/>
<sequence length="307" mass="34513">MAPFHFSHSTGFTPENLTWNADTDIIYNTIQQRRRMQQQKIDAEIMGMETIRTKQLEKARSQLTLKLGSFDESGSDIAFPFPAYMKGTLPSSLTKTSEMVKFGGQAGFGTDIAPALPSLELSPFADGEMVERFMTIEDNSRRGNGQTIVPPLRAISPLSLPPPAIPITEPLPNSNSNSSPKIEWEGYEQGKSFILPMRPKRCAVQPAMLATEKKSETESQGNPRVEWIPYQKGKLIDLPIRLKSPASSESSAPTDVRKQAEEEVRKYVFQELSTEVKRLRQLQEQGSSRKESLEKKMKTDSSWIKFK</sequence>
<evidence type="ECO:0000256" key="1">
    <source>
        <dbReference type="SAM" id="MobiDB-lite"/>
    </source>
</evidence>
<evidence type="ECO:0000313" key="2">
    <source>
        <dbReference type="EMBL" id="CAG8958748.1"/>
    </source>
</evidence>